<dbReference type="AlphaFoldDB" id="A0A0R2CRT9"/>
<comment type="caution">
    <text evidence="2">The sequence shown here is derived from an EMBL/GenBank/DDBJ whole genome shotgun (WGS) entry which is preliminary data.</text>
</comment>
<evidence type="ECO:0000313" key="2">
    <source>
        <dbReference type="EMBL" id="KRM94511.1"/>
    </source>
</evidence>
<organism evidence="2 3">
    <name type="scientific">Lentilactobacillus senioris DSM 24302 = JCM 17472</name>
    <dbReference type="NCBI Taxonomy" id="1423802"/>
    <lineage>
        <taxon>Bacteria</taxon>
        <taxon>Bacillati</taxon>
        <taxon>Bacillota</taxon>
        <taxon>Bacilli</taxon>
        <taxon>Lactobacillales</taxon>
        <taxon>Lactobacillaceae</taxon>
        <taxon>Lentilactobacillus</taxon>
    </lineage>
</organism>
<feature type="signal peptide" evidence="1">
    <location>
        <begin position="1"/>
        <end position="27"/>
    </location>
</feature>
<reference evidence="2 3" key="1">
    <citation type="journal article" date="2015" name="Genome Announc.">
        <title>Expanding the biotechnology potential of lactobacilli through comparative genomics of 213 strains and associated genera.</title>
        <authorList>
            <person name="Sun Z."/>
            <person name="Harris H.M."/>
            <person name="McCann A."/>
            <person name="Guo C."/>
            <person name="Argimon S."/>
            <person name="Zhang W."/>
            <person name="Yang X."/>
            <person name="Jeffery I.B."/>
            <person name="Cooney J.C."/>
            <person name="Kagawa T.F."/>
            <person name="Liu W."/>
            <person name="Song Y."/>
            <person name="Salvetti E."/>
            <person name="Wrobel A."/>
            <person name="Rasinkangas P."/>
            <person name="Parkhill J."/>
            <person name="Rea M.C."/>
            <person name="O'Sullivan O."/>
            <person name="Ritari J."/>
            <person name="Douillard F.P."/>
            <person name="Paul Ross R."/>
            <person name="Yang R."/>
            <person name="Briner A.E."/>
            <person name="Felis G.E."/>
            <person name="de Vos W.M."/>
            <person name="Barrangou R."/>
            <person name="Klaenhammer T.R."/>
            <person name="Caufield P.W."/>
            <person name="Cui Y."/>
            <person name="Zhang H."/>
            <person name="O'Toole P.W."/>
        </authorList>
    </citation>
    <scope>NUCLEOTIDE SEQUENCE [LARGE SCALE GENOMIC DNA]</scope>
    <source>
        <strain evidence="2 3">DSM 24302</strain>
    </source>
</reference>
<name>A0A0R2CRT9_9LACO</name>
<dbReference type="SUPFAM" id="SSF63829">
    <property type="entry name" value="Calcium-dependent phosphotriesterase"/>
    <property type="match status" value="1"/>
</dbReference>
<dbReference type="STRING" id="1423802.FC56_GL001468"/>
<feature type="chain" id="PRO_5006415816" description="Extracellular protein" evidence="1">
    <location>
        <begin position="28"/>
        <end position="517"/>
    </location>
</feature>
<evidence type="ECO:0008006" key="4">
    <source>
        <dbReference type="Google" id="ProtNLM"/>
    </source>
</evidence>
<keyword evidence="1" id="KW-0732">Signal</keyword>
<gene>
    <name evidence="2" type="ORF">FC56_GL001468</name>
</gene>
<dbReference type="PATRIC" id="fig|1423802.4.peg.1486"/>
<proteinExistence type="predicted"/>
<dbReference type="EMBL" id="AYZR01000004">
    <property type="protein sequence ID" value="KRM94511.1"/>
    <property type="molecule type" value="Genomic_DNA"/>
</dbReference>
<evidence type="ECO:0000313" key="3">
    <source>
        <dbReference type="Proteomes" id="UP000051256"/>
    </source>
</evidence>
<accession>A0A0R2CRT9</accession>
<evidence type="ECO:0000256" key="1">
    <source>
        <dbReference type="SAM" id="SignalP"/>
    </source>
</evidence>
<protein>
    <recommendedName>
        <fullName evidence="4">Extracellular protein</fullName>
    </recommendedName>
</protein>
<dbReference type="Proteomes" id="UP000051256">
    <property type="component" value="Unassembled WGS sequence"/>
</dbReference>
<keyword evidence="3" id="KW-1185">Reference proteome</keyword>
<sequence>MRNGFKLMIAGAFLGVGLAATPINGYAANVIEAPGVANEVKVINSGNVLSTYSDDELNTVNNSSPNGNTSKKYKKYELDPNENITANTYRTISGSSQSNSFSTQWYLPDGFNVSDLQHGNFQSVALDDEDNIYFVESNGTGTNRGAIVKFNLSELNDLGLDTNITGIWMAFEYFNPYTDEGKEHNKEYQEAYKKLPFAKKTALENTIDKNELWKNNQVNYKNSAKTHYQAWKLKKAQYAKYTTSKYKPATRKKFKKLVTKAKNKMAVWMSSYQKHKQKVTAYNKKITGYNNTLAGYQKQIDDAKASNPEMFQNAAIAQTAQLSPLIDIGHGQTLTFNPANKHLYLAEDETLSDLSISDNNEVLEMDPHTLQPLREYRFKMLHDNSNFQLHTLAFDSEGNAYWGRKKGSGYMLFHGRLDENEVKFAPSKTIVGKRGGNTNQFVAVNPQNNRVYFVSDDILTSIPADKVRDGVFSAKDIHYQVFNSKREFEGLAFDQSGYGYLLMLWPPELMKSSQPLN</sequence>
<dbReference type="RefSeq" id="WP_056977759.1">
    <property type="nucleotide sequence ID" value="NZ_AYZR01000004.1"/>
</dbReference>